<accession>F0SMI8</accession>
<keyword evidence="1" id="KW-0732">Signal</keyword>
<dbReference type="GO" id="GO:0016787">
    <property type="term" value="F:hydrolase activity"/>
    <property type="evidence" value="ECO:0007669"/>
    <property type="project" value="InterPro"/>
</dbReference>
<dbReference type="Proteomes" id="UP000006860">
    <property type="component" value="Chromosome"/>
</dbReference>
<dbReference type="STRING" id="756272.Plabr_0120"/>
<dbReference type="InterPro" id="IPR004843">
    <property type="entry name" value="Calcineurin-like_PHP"/>
</dbReference>
<dbReference type="Pfam" id="PF00149">
    <property type="entry name" value="Metallophos"/>
    <property type="match status" value="1"/>
</dbReference>
<dbReference type="Pfam" id="PF16371">
    <property type="entry name" value="MetallophosN"/>
    <property type="match status" value="1"/>
</dbReference>
<keyword evidence="6" id="KW-1185">Reference proteome</keyword>
<organism evidence="5 6">
    <name type="scientific">Rubinisphaera brasiliensis (strain ATCC 49424 / DSM 5305 / JCM 21570 / IAM 15109 / NBRC 103401 / IFAM 1448)</name>
    <name type="common">Planctomyces brasiliensis</name>
    <dbReference type="NCBI Taxonomy" id="756272"/>
    <lineage>
        <taxon>Bacteria</taxon>
        <taxon>Pseudomonadati</taxon>
        <taxon>Planctomycetota</taxon>
        <taxon>Planctomycetia</taxon>
        <taxon>Planctomycetales</taxon>
        <taxon>Planctomycetaceae</taxon>
        <taxon>Rubinisphaera</taxon>
    </lineage>
</organism>
<evidence type="ECO:0000313" key="6">
    <source>
        <dbReference type="Proteomes" id="UP000006860"/>
    </source>
</evidence>
<gene>
    <name evidence="5" type="ordered locus">Plabr_0120</name>
</gene>
<feature type="signal peptide" evidence="1">
    <location>
        <begin position="1"/>
        <end position="27"/>
    </location>
</feature>
<dbReference type="PANTHER" id="PTHR43143">
    <property type="entry name" value="METALLOPHOSPHOESTERASE, CALCINEURIN SUPERFAMILY"/>
    <property type="match status" value="1"/>
</dbReference>
<dbReference type="HOGENOM" id="CLU_016483_1_0_0"/>
<sequence>MRITYSLAALGGLMCAELLCGGATAFAQPAAQAESPAVSADSDSTQTAVGITYHDRNENGVFDDGDKPLQGIRVSNGRDIVTTDENGKYELSVTDDTILFVIKPQGYRTPLSKDNLPRFYYIHKPNGSPDFKFPGVAATGPLPESVDFPLYRQKEPDQFQAILFGDTQPRNQEEVDYIAHDVIEDLIGTKASLGVTLGDIAFDNLDTMESLNQTIALLGIPWYNVIGNHDLNYDASERKLANETYERIYGPSYYAFDHGPVHFLVIDNIEWTPGEPGTNGRYQGGIGKDQLEFIRNDLKQVPEEKLVVLMMHIPLTSVTDRHGLYRLIEKRPYCLSISGHTHFHEHVWITKDDGWEGPEPHHHIINVTVCGSWWSGTKDERGIPHTTMADGGPNGYSLLSFDGHGYTLDYRAAGRAQDYQMEIDAPETLTAGAEKAESVYVNFFNGSKKDTLKLKVNDGDWHAMEYTREPDPKYKEMFEREDQLLSLRLNPPFRKLPSPKVSSHLWKSKLPVDLPVGTHLITIEAHDQWGREFRAERRIRVVE</sequence>
<proteinExistence type="predicted"/>
<feature type="domain" description="Calcineurin-like phosphoesterase C-terminal" evidence="3">
    <location>
        <begin position="367"/>
        <end position="533"/>
    </location>
</feature>
<name>F0SMI8_RUBBR</name>
<protein>
    <submittedName>
        <fullName evidence="5">Metallophosphoesterase</fullName>
    </submittedName>
</protein>
<dbReference type="InterPro" id="IPR032288">
    <property type="entry name" value="Metallophos_C"/>
</dbReference>
<evidence type="ECO:0000313" key="5">
    <source>
        <dbReference type="EMBL" id="ADY57750.1"/>
    </source>
</evidence>
<dbReference type="InterPro" id="IPR032285">
    <property type="entry name" value="Metallophos_N"/>
</dbReference>
<evidence type="ECO:0000259" key="4">
    <source>
        <dbReference type="Pfam" id="PF16371"/>
    </source>
</evidence>
<dbReference type="EMBL" id="CP002546">
    <property type="protein sequence ID" value="ADY57750.1"/>
    <property type="molecule type" value="Genomic_DNA"/>
</dbReference>
<evidence type="ECO:0000259" key="3">
    <source>
        <dbReference type="Pfam" id="PF16370"/>
    </source>
</evidence>
<dbReference type="Gene3D" id="2.60.40.10">
    <property type="entry name" value="Immunoglobulins"/>
    <property type="match status" value="1"/>
</dbReference>
<feature type="domain" description="Calcineurin-like phosphoesterase" evidence="2">
    <location>
        <begin position="185"/>
        <end position="342"/>
    </location>
</feature>
<evidence type="ECO:0000259" key="2">
    <source>
        <dbReference type="Pfam" id="PF00149"/>
    </source>
</evidence>
<dbReference type="InterPro" id="IPR013783">
    <property type="entry name" value="Ig-like_fold"/>
</dbReference>
<dbReference type="SUPFAM" id="SSF56300">
    <property type="entry name" value="Metallo-dependent phosphatases"/>
    <property type="match status" value="1"/>
</dbReference>
<dbReference type="InterPro" id="IPR051918">
    <property type="entry name" value="STPP_CPPED1"/>
</dbReference>
<dbReference type="SUPFAM" id="SSF117074">
    <property type="entry name" value="Hypothetical protein PA1324"/>
    <property type="match status" value="1"/>
</dbReference>
<reference evidence="6" key="1">
    <citation type="submission" date="2011-02" db="EMBL/GenBank/DDBJ databases">
        <title>The complete genome of Planctomyces brasiliensis DSM 5305.</title>
        <authorList>
            <person name="Lucas S."/>
            <person name="Copeland A."/>
            <person name="Lapidus A."/>
            <person name="Bruce D."/>
            <person name="Goodwin L."/>
            <person name="Pitluck S."/>
            <person name="Kyrpides N."/>
            <person name="Mavromatis K."/>
            <person name="Pagani I."/>
            <person name="Ivanova N."/>
            <person name="Ovchinnikova G."/>
            <person name="Lu M."/>
            <person name="Detter J.C."/>
            <person name="Han C."/>
            <person name="Land M."/>
            <person name="Hauser L."/>
            <person name="Markowitz V."/>
            <person name="Cheng J.-F."/>
            <person name="Hugenholtz P."/>
            <person name="Woyke T."/>
            <person name="Wu D."/>
            <person name="Tindall B."/>
            <person name="Pomrenke H.G."/>
            <person name="Brambilla E."/>
            <person name="Klenk H.-P."/>
            <person name="Eisen J.A."/>
        </authorList>
    </citation>
    <scope>NUCLEOTIDE SEQUENCE [LARGE SCALE GENOMIC DNA]</scope>
    <source>
        <strain evidence="6">ATCC 49424 / DSM 5305 / JCM 21570 / NBRC 103401 / IFAM 1448</strain>
    </source>
</reference>
<dbReference type="AlphaFoldDB" id="F0SMI8"/>
<feature type="chain" id="PRO_5003260696" evidence="1">
    <location>
        <begin position="28"/>
        <end position="543"/>
    </location>
</feature>
<evidence type="ECO:0000256" key="1">
    <source>
        <dbReference type="SAM" id="SignalP"/>
    </source>
</evidence>
<dbReference type="KEGG" id="pbs:Plabr_0120"/>
<dbReference type="InterPro" id="IPR029052">
    <property type="entry name" value="Metallo-depent_PP-like"/>
</dbReference>
<feature type="domain" description="Calcineurin-like phosphoesterase N-terminal" evidence="4">
    <location>
        <begin position="63"/>
        <end position="128"/>
    </location>
</feature>
<dbReference type="Gene3D" id="3.60.21.10">
    <property type="match status" value="1"/>
</dbReference>
<dbReference type="eggNOG" id="COG1409">
    <property type="taxonomic scope" value="Bacteria"/>
</dbReference>
<dbReference type="Pfam" id="PF16370">
    <property type="entry name" value="MetallophosC"/>
    <property type="match status" value="1"/>
</dbReference>
<dbReference type="PANTHER" id="PTHR43143:SF6">
    <property type="entry name" value="BLL3016 PROTEIN"/>
    <property type="match status" value="1"/>
</dbReference>